<dbReference type="SUPFAM" id="SSF46785">
    <property type="entry name" value="Winged helix' DNA-binding domain"/>
    <property type="match status" value="1"/>
</dbReference>
<evidence type="ECO:0000256" key="4">
    <source>
        <dbReference type="ARBA" id="ARBA00023163"/>
    </source>
</evidence>
<dbReference type="AlphaFoldDB" id="A0A1E5E5D1"/>
<comment type="similarity">
    <text evidence="1">Belongs to the LysR transcriptional regulatory family.</text>
</comment>
<keyword evidence="7" id="KW-1185">Reference proteome</keyword>
<keyword evidence="2" id="KW-0805">Transcription regulation</keyword>
<dbReference type="RefSeq" id="WP_017025433.1">
    <property type="nucleotide sequence ID" value="NZ_AJYK02000024.1"/>
</dbReference>
<name>A0A1E5E5D1_9VIBR</name>
<dbReference type="PROSITE" id="PS50931">
    <property type="entry name" value="HTH_LYSR"/>
    <property type="match status" value="1"/>
</dbReference>
<dbReference type="SUPFAM" id="SSF53850">
    <property type="entry name" value="Periplasmic binding protein-like II"/>
    <property type="match status" value="1"/>
</dbReference>
<keyword evidence="4" id="KW-0804">Transcription</keyword>
<organism evidence="6 7">
    <name type="scientific">Vibrio rumoiensis 1S-45</name>
    <dbReference type="NCBI Taxonomy" id="1188252"/>
    <lineage>
        <taxon>Bacteria</taxon>
        <taxon>Pseudomonadati</taxon>
        <taxon>Pseudomonadota</taxon>
        <taxon>Gammaproteobacteria</taxon>
        <taxon>Vibrionales</taxon>
        <taxon>Vibrionaceae</taxon>
        <taxon>Vibrio</taxon>
    </lineage>
</organism>
<dbReference type="InterPro" id="IPR000847">
    <property type="entry name" value="LysR_HTH_N"/>
</dbReference>
<evidence type="ECO:0000256" key="2">
    <source>
        <dbReference type="ARBA" id="ARBA00023015"/>
    </source>
</evidence>
<reference evidence="6 7" key="1">
    <citation type="journal article" date="2012" name="Science">
        <title>Ecological populations of bacteria act as socially cohesive units of antibiotic production and resistance.</title>
        <authorList>
            <person name="Cordero O.X."/>
            <person name="Wildschutte H."/>
            <person name="Kirkup B."/>
            <person name="Proehl S."/>
            <person name="Ngo L."/>
            <person name="Hussain F."/>
            <person name="Le Roux F."/>
            <person name="Mincer T."/>
            <person name="Polz M.F."/>
        </authorList>
    </citation>
    <scope>NUCLEOTIDE SEQUENCE [LARGE SCALE GENOMIC DNA]</scope>
    <source>
        <strain evidence="6 7">1S-45</strain>
    </source>
</reference>
<dbReference type="Pfam" id="PF00126">
    <property type="entry name" value="HTH_1"/>
    <property type="match status" value="1"/>
</dbReference>
<dbReference type="GO" id="GO:0003700">
    <property type="term" value="F:DNA-binding transcription factor activity"/>
    <property type="evidence" value="ECO:0007669"/>
    <property type="project" value="InterPro"/>
</dbReference>
<dbReference type="InterPro" id="IPR050176">
    <property type="entry name" value="LTTR"/>
</dbReference>
<dbReference type="InterPro" id="IPR036388">
    <property type="entry name" value="WH-like_DNA-bd_sf"/>
</dbReference>
<accession>A0A1E5E5D1</accession>
<feature type="domain" description="HTH lysR-type" evidence="5">
    <location>
        <begin position="1"/>
        <end position="58"/>
    </location>
</feature>
<dbReference type="InterPro" id="IPR036390">
    <property type="entry name" value="WH_DNA-bd_sf"/>
</dbReference>
<dbReference type="PANTHER" id="PTHR30579:SF7">
    <property type="entry name" value="HTH-TYPE TRANSCRIPTIONAL REGULATOR LRHA-RELATED"/>
    <property type="match status" value="1"/>
</dbReference>
<protein>
    <submittedName>
        <fullName evidence="6">LysR family transcriptional regulator</fullName>
    </submittedName>
</protein>
<proteinExistence type="inferred from homology"/>
<dbReference type="eggNOG" id="COG0583">
    <property type="taxonomic scope" value="Bacteria"/>
</dbReference>
<sequence>MDIDALRSFLAFVETGSFTRAAKQICRTQSAFSAQMKKLEEETGAGLFEKDGRNLILSEAGLQLSGQAKQLITLHDNTLNQLKQNQGKRSLRLGCPEDYNDIILPIIVSIIKEADPRCSIHIYSETSMTLRKWLDEGKIDAAILTRQPNSEEGYWLTCDQGVWIAAPSYQIPKYEPLPLALFQTDCKYHAAAIDGLTKRGVNFQLLACCNTASAQRALVKHGLAVGAMGRLSVGDGLRIIEDMPSLPNVDIVLSVSAKVHPLLNSGFLQNLEASFKKKMTMVSQTRKTKEYSY</sequence>
<keyword evidence="3" id="KW-0238">DNA-binding</keyword>
<evidence type="ECO:0000256" key="1">
    <source>
        <dbReference type="ARBA" id="ARBA00009437"/>
    </source>
</evidence>
<dbReference type="InterPro" id="IPR005119">
    <property type="entry name" value="LysR_subst-bd"/>
</dbReference>
<dbReference type="PANTHER" id="PTHR30579">
    <property type="entry name" value="TRANSCRIPTIONAL REGULATOR"/>
    <property type="match status" value="1"/>
</dbReference>
<dbReference type="Proteomes" id="UP000094070">
    <property type="component" value="Unassembled WGS sequence"/>
</dbReference>
<dbReference type="OrthoDB" id="5723059at2"/>
<dbReference type="Pfam" id="PF03466">
    <property type="entry name" value="LysR_substrate"/>
    <property type="match status" value="1"/>
</dbReference>
<comment type="caution">
    <text evidence="6">The sequence shown here is derived from an EMBL/GenBank/DDBJ whole genome shotgun (WGS) entry which is preliminary data.</text>
</comment>
<dbReference type="EMBL" id="AJYK02000024">
    <property type="protein sequence ID" value="OEF28105.1"/>
    <property type="molecule type" value="Genomic_DNA"/>
</dbReference>
<dbReference type="STRING" id="1188252.A1QC_05540"/>
<evidence type="ECO:0000313" key="7">
    <source>
        <dbReference type="Proteomes" id="UP000094070"/>
    </source>
</evidence>
<dbReference type="PRINTS" id="PR00039">
    <property type="entry name" value="HTHLYSR"/>
</dbReference>
<dbReference type="Gene3D" id="1.10.10.10">
    <property type="entry name" value="Winged helix-like DNA-binding domain superfamily/Winged helix DNA-binding domain"/>
    <property type="match status" value="1"/>
</dbReference>
<evidence type="ECO:0000256" key="3">
    <source>
        <dbReference type="ARBA" id="ARBA00023125"/>
    </source>
</evidence>
<evidence type="ECO:0000259" key="5">
    <source>
        <dbReference type="PROSITE" id="PS50931"/>
    </source>
</evidence>
<gene>
    <name evidence="6" type="ORF">A1QC_05540</name>
</gene>
<dbReference type="Gene3D" id="3.40.190.10">
    <property type="entry name" value="Periplasmic binding protein-like II"/>
    <property type="match status" value="2"/>
</dbReference>
<dbReference type="GO" id="GO:0003677">
    <property type="term" value="F:DNA binding"/>
    <property type="evidence" value="ECO:0007669"/>
    <property type="project" value="UniProtKB-KW"/>
</dbReference>
<evidence type="ECO:0000313" key="6">
    <source>
        <dbReference type="EMBL" id="OEF28105.1"/>
    </source>
</evidence>